<proteinExistence type="predicted"/>
<organism evidence="3 4">
    <name type="scientific">Bacillus thuringiensis</name>
    <dbReference type="NCBI Taxonomy" id="1428"/>
    <lineage>
        <taxon>Bacteria</taxon>
        <taxon>Bacillati</taxon>
        <taxon>Bacillota</taxon>
        <taxon>Bacilli</taxon>
        <taxon>Bacillales</taxon>
        <taxon>Bacillaceae</taxon>
        <taxon>Bacillus</taxon>
        <taxon>Bacillus cereus group</taxon>
    </lineage>
</organism>
<reference evidence="3 4" key="1">
    <citation type="submission" date="2018-01" db="EMBL/GenBank/DDBJ databases">
        <title>Complete genome sequence of G25-42.</title>
        <authorList>
            <person name="Zheng Z."/>
            <person name="Sun M."/>
        </authorList>
    </citation>
    <scope>NUCLEOTIDE SEQUENCE [LARGE SCALE GENOMIC DNA]</scope>
    <source>
        <strain evidence="3 4">G25-42</strain>
    </source>
</reference>
<dbReference type="RefSeq" id="WP_127814260.1">
    <property type="nucleotide sequence ID" value="NZ_LDER01000295.1"/>
</dbReference>
<keyword evidence="2" id="KW-0732">Signal</keyword>
<protein>
    <recommendedName>
        <fullName evidence="5">DUF5104 domain-containing protein</fullName>
    </recommendedName>
</protein>
<comment type="caution">
    <text evidence="3">The sequence shown here is derived from an EMBL/GenBank/DDBJ whole genome shotgun (WGS) entry which is preliminary data.</text>
</comment>
<evidence type="ECO:0000313" key="4">
    <source>
        <dbReference type="Proteomes" id="UP000286687"/>
    </source>
</evidence>
<dbReference type="PROSITE" id="PS51257">
    <property type="entry name" value="PROKAR_LIPOPROTEIN"/>
    <property type="match status" value="1"/>
</dbReference>
<accession>A0A437SF97</accession>
<feature type="chain" id="PRO_5038597915" description="DUF5104 domain-containing protein" evidence="2">
    <location>
        <begin position="23"/>
        <end position="173"/>
    </location>
</feature>
<dbReference type="AlphaFoldDB" id="A0A437SF97"/>
<feature type="compositionally biased region" description="Basic and acidic residues" evidence="1">
    <location>
        <begin position="37"/>
        <end position="50"/>
    </location>
</feature>
<feature type="region of interest" description="Disordered" evidence="1">
    <location>
        <begin position="26"/>
        <end position="50"/>
    </location>
</feature>
<evidence type="ECO:0000313" key="3">
    <source>
        <dbReference type="EMBL" id="RVU61687.1"/>
    </source>
</evidence>
<evidence type="ECO:0000256" key="1">
    <source>
        <dbReference type="SAM" id="MobiDB-lite"/>
    </source>
</evidence>
<name>A0A437SF97_BACTU</name>
<dbReference type="Proteomes" id="UP000286687">
    <property type="component" value="Unassembled WGS sequence"/>
</dbReference>
<evidence type="ECO:0008006" key="5">
    <source>
        <dbReference type="Google" id="ProtNLM"/>
    </source>
</evidence>
<feature type="signal peptide" evidence="2">
    <location>
        <begin position="1"/>
        <end position="22"/>
    </location>
</feature>
<dbReference type="EMBL" id="LDER01000295">
    <property type="protein sequence ID" value="RVU61687.1"/>
    <property type="molecule type" value="Genomic_DNA"/>
</dbReference>
<sequence>MKKLRMLSGLCVAGMLMVTGVAGCSNETKSNANQQESQKERQKERDMKESDKAAVAYLKAYIEMDRKKLNELQYKKYDFGEDRVKNPDISKEMKERYDLYRYDLQEGEDEFYYRIKFYDPVEKAQMGLYLRMVKDKKDNKWKNYEWAWDSTNSLNSIVGDVKPVHVHKWGQKE</sequence>
<evidence type="ECO:0000256" key="2">
    <source>
        <dbReference type="SAM" id="SignalP"/>
    </source>
</evidence>
<gene>
    <name evidence="3" type="ORF">BM74_24420</name>
</gene>